<reference evidence="13 14" key="1">
    <citation type="submission" date="2022-06" db="EMBL/GenBank/DDBJ databases">
        <title>Mycolicibacterium sp. CAU 1645 isolated from seawater.</title>
        <authorList>
            <person name="Kim W."/>
        </authorList>
    </citation>
    <scope>NUCLEOTIDE SEQUENCE [LARGE SCALE GENOMIC DNA]</scope>
    <source>
        <strain evidence="13 14">CAU 1645</strain>
    </source>
</reference>
<dbReference type="SUPFAM" id="SSF52777">
    <property type="entry name" value="CoA-dependent acyltransferases"/>
    <property type="match status" value="1"/>
</dbReference>
<keyword evidence="9" id="KW-0012">Acyltransferase</keyword>
<comment type="caution">
    <text evidence="13">The sequence shown here is derived from an EMBL/GenBank/DDBJ whole genome shotgun (WGS) entry which is preliminary data.</text>
</comment>
<evidence type="ECO:0000256" key="10">
    <source>
        <dbReference type="ARBA" id="ARBA00048109"/>
    </source>
</evidence>
<name>A0ABT1M6E6_9MYCO</name>
<evidence type="ECO:0000259" key="12">
    <source>
        <dbReference type="Pfam" id="PF06974"/>
    </source>
</evidence>
<keyword evidence="8" id="KW-0443">Lipid metabolism</keyword>
<dbReference type="RefSeq" id="WP_255062406.1">
    <property type="nucleotide sequence ID" value="NZ_JANDBD010000009.1"/>
</dbReference>
<keyword evidence="6" id="KW-0808">Transferase</keyword>
<evidence type="ECO:0000313" key="13">
    <source>
        <dbReference type="EMBL" id="MCP9274729.1"/>
    </source>
</evidence>
<dbReference type="Pfam" id="PF06974">
    <property type="entry name" value="WS_DGAT_C"/>
    <property type="match status" value="1"/>
</dbReference>
<feature type="domain" description="O-acyltransferase WSD1-like N-terminal" evidence="11">
    <location>
        <begin position="8"/>
        <end position="176"/>
    </location>
</feature>
<gene>
    <name evidence="13" type="ORF">NM203_21275</name>
</gene>
<evidence type="ECO:0000313" key="14">
    <source>
        <dbReference type="Proteomes" id="UP001651690"/>
    </source>
</evidence>
<evidence type="ECO:0000259" key="11">
    <source>
        <dbReference type="Pfam" id="PF03007"/>
    </source>
</evidence>
<dbReference type="InterPro" id="IPR009721">
    <property type="entry name" value="O-acyltransferase_WSD1_C"/>
</dbReference>
<dbReference type="Pfam" id="PF03007">
    <property type="entry name" value="WS_DGAT_cat"/>
    <property type="match status" value="1"/>
</dbReference>
<keyword evidence="5" id="KW-0444">Lipid biosynthesis</keyword>
<evidence type="ECO:0000256" key="7">
    <source>
        <dbReference type="ARBA" id="ARBA00022798"/>
    </source>
</evidence>
<dbReference type="InterPro" id="IPR004255">
    <property type="entry name" value="O-acyltransferase_WSD1_N"/>
</dbReference>
<evidence type="ECO:0000256" key="3">
    <source>
        <dbReference type="ARBA" id="ARBA00009587"/>
    </source>
</evidence>
<protein>
    <recommendedName>
        <fullName evidence="4">diacylglycerol O-acyltransferase</fullName>
        <ecNumber evidence="4">2.3.1.20</ecNumber>
    </recommendedName>
</protein>
<evidence type="ECO:0000256" key="6">
    <source>
        <dbReference type="ARBA" id="ARBA00022679"/>
    </source>
</evidence>
<dbReference type="Proteomes" id="UP001651690">
    <property type="component" value="Unassembled WGS sequence"/>
</dbReference>
<evidence type="ECO:0000256" key="9">
    <source>
        <dbReference type="ARBA" id="ARBA00023315"/>
    </source>
</evidence>
<evidence type="ECO:0000256" key="1">
    <source>
        <dbReference type="ARBA" id="ARBA00004771"/>
    </source>
</evidence>
<comment type="pathway">
    <text evidence="1">Glycerolipid metabolism; triacylglycerol biosynthesis.</text>
</comment>
<dbReference type="PANTHER" id="PTHR31650">
    <property type="entry name" value="O-ACYLTRANSFERASE (WSD1-LIKE) FAMILY PROTEIN"/>
    <property type="match status" value="1"/>
</dbReference>
<organism evidence="13 14">
    <name type="scientific">Mycolicibacterium arenosum</name>
    <dbReference type="NCBI Taxonomy" id="2952157"/>
    <lineage>
        <taxon>Bacteria</taxon>
        <taxon>Bacillati</taxon>
        <taxon>Actinomycetota</taxon>
        <taxon>Actinomycetes</taxon>
        <taxon>Mycobacteriales</taxon>
        <taxon>Mycobacteriaceae</taxon>
        <taxon>Mycolicibacterium</taxon>
    </lineage>
</organism>
<feature type="domain" description="O-acyltransferase WSD1 C-terminal" evidence="12">
    <location>
        <begin position="272"/>
        <end position="413"/>
    </location>
</feature>
<accession>A0ABT1M6E6</accession>
<evidence type="ECO:0000256" key="4">
    <source>
        <dbReference type="ARBA" id="ARBA00013244"/>
    </source>
</evidence>
<comment type="catalytic activity">
    <reaction evidence="10">
        <text>an acyl-CoA + a 1,2-diacyl-sn-glycerol = a triacyl-sn-glycerol + CoA</text>
        <dbReference type="Rhea" id="RHEA:10868"/>
        <dbReference type="ChEBI" id="CHEBI:17815"/>
        <dbReference type="ChEBI" id="CHEBI:57287"/>
        <dbReference type="ChEBI" id="CHEBI:58342"/>
        <dbReference type="ChEBI" id="CHEBI:64615"/>
        <dbReference type="EC" id="2.3.1.20"/>
    </reaction>
</comment>
<dbReference type="PANTHER" id="PTHR31650:SF1">
    <property type="entry name" value="WAX ESTER SYNTHASE_DIACYLGLYCEROL ACYLTRANSFERASE 4-RELATED"/>
    <property type="match status" value="1"/>
</dbReference>
<evidence type="ECO:0000256" key="2">
    <source>
        <dbReference type="ARBA" id="ARBA00005189"/>
    </source>
</evidence>
<dbReference type="EMBL" id="JANDBD010000009">
    <property type="protein sequence ID" value="MCP9274729.1"/>
    <property type="molecule type" value="Genomic_DNA"/>
</dbReference>
<sequence>MADDADRLSPDDARILSVESPVVMGHTLKLNVLEPGTPLDLDALREAVAARLPAARRATQRVDTDAPEPRWVDAADFDIRDHVRRHRSDRTMTRDDLWRSVGGLMSEHLDRAKPLWTFDLLGPFEDGREAIAVRIHHAMADGIAAVHFLDALLWDAHADRPPRTRTAEPAEHSELARLPGALLREFGHRASRTPFDRPLTAARELAFAVAPLADLKAIGAARPDRATVNDVLLAIIAGGLREWLDISGASSRHLRAQVPVSLHARDEDGALGNHDSFMNVDLPLGDADPVDRLDRIRAETNVRKKFDDADEIYDLMHALGRVKHVGHAARRLTDNPREFSVSISNVPGPRNPVSVAGRGVRLFTSSEPALHHALRISAISCAGEISVGLCTDPQALSDIARLAAAIERAFADLRAATS</sequence>
<evidence type="ECO:0000256" key="5">
    <source>
        <dbReference type="ARBA" id="ARBA00022516"/>
    </source>
</evidence>
<keyword evidence="14" id="KW-1185">Reference proteome</keyword>
<proteinExistence type="inferred from homology"/>
<comment type="similarity">
    <text evidence="3">Belongs to the long-chain O-acyltransferase family.</text>
</comment>
<keyword evidence="7" id="KW-0319">Glycerol metabolism</keyword>
<comment type="pathway">
    <text evidence="2">Lipid metabolism.</text>
</comment>
<evidence type="ECO:0000256" key="8">
    <source>
        <dbReference type="ARBA" id="ARBA00023098"/>
    </source>
</evidence>
<dbReference type="InterPro" id="IPR045034">
    <property type="entry name" value="O-acyltransferase_WSD1-like"/>
</dbReference>
<dbReference type="EC" id="2.3.1.20" evidence="4"/>